<accession>A0AAD8HD87</accession>
<name>A0AAD8HD87_9APIA</name>
<feature type="compositionally biased region" description="Basic and acidic residues" evidence="1">
    <location>
        <begin position="17"/>
        <end position="37"/>
    </location>
</feature>
<dbReference type="EMBL" id="JAUIZM010000009">
    <property type="protein sequence ID" value="KAK1364881.1"/>
    <property type="molecule type" value="Genomic_DNA"/>
</dbReference>
<sequence length="143" mass="16354">MEYEDGRIDDSSADAGDMPKVKKPNHLDPSKGSDSMELHVVGPSKDTDVDGNQEFSVEKKLKGKRKKGDVEFLEITKKPPTFEDLKQNGNNFSEDGKSSYLNPDIKNNLLLDNHEIKESSKKKCATQKKCEEHDHRRWRNSFF</sequence>
<evidence type="ECO:0000313" key="3">
    <source>
        <dbReference type="Proteomes" id="UP001237642"/>
    </source>
</evidence>
<dbReference type="AlphaFoldDB" id="A0AAD8HD87"/>
<protein>
    <submittedName>
        <fullName evidence="2">Uncharacterized protein</fullName>
    </submittedName>
</protein>
<dbReference type="Proteomes" id="UP001237642">
    <property type="component" value="Unassembled WGS sequence"/>
</dbReference>
<keyword evidence="3" id="KW-1185">Reference proteome</keyword>
<comment type="caution">
    <text evidence="2">The sequence shown here is derived from an EMBL/GenBank/DDBJ whole genome shotgun (WGS) entry which is preliminary data.</text>
</comment>
<reference evidence="2" key="1">
    <citation type="submission" date="2023-02" db="EMBL/GenBank/DDBJ databases">
        <title>Genome of toxic invasive species Heracleum sosnowskyi carries increased number of genes despite the absence of recent whole-genome duplications.</title>
        <authorList>
            <person name="Schelkunov M."/>
            <person name="Shtratnikova V."/>
            <person name="Makarenko M."/>
            <person name="Klepikova A."/>
            <person name="Omelchenko D."/>
            <person name="Novikova G."/>
            <person name="Obukhova E."/>
            <person name="Bogdanov V."/>
            <person name="Penin A."/>
            <person name="Logacheva M."/>
        </authorList>
    </citation>
    <scope>NUCLEOTIDE SEQUENCE</scope>
    <source>
        <strain evidence="2">Hsosn_3</strain>
        <tissue evidence="2">Leaf</tissue>
    </source>
</reference>
<evidence type="ECO:0000313" key="2">
    <source>
        <dbReference type="EMBL" id="KAK1364881.1"/>
    </source>
</evidence>
<feature type="region of interest" description="Disordered" evidence="1">
    <location>
        <begin position="81"/>
        <end position="103"/>
    </location>
</feature>
<feature type="region of interest" description="Disordered" evidence="1">
    <location>
        <begin position="1"/>
        <end position="53"/>
    </location>
</feature>
<reference evidence="2" key="2">
    <citation type="submission" date="2023-05" db="EMBL/GenBank/DDBJ databases">
        <authorList>
            <person name="Schelkunov M.I."/>
        </authorList>
    </citation>
    <scope>NUCLEOTIDE SEQUENCE</scope>
    <source>
        <strain evidence="2">Hsosn_3</strain>
        <tissue evidence="2">Leaf</tissue>
    </source>
</reference>
<organism evidence="2 3">
    <name type="scientific">Heracleum sosnowskyi</name>
    <dbReference type="NCBI Taxonomy" id="360622"/>
    <lineage>
        <taxon>Eukaryota</taxon>
        <taxon>Viridiplantae</taxon>
        <taxon>Streptophyta</taxon>
        <taxon>Embryophyta</taxon>
        <taxon>Tracheophyta</taxon>
        <taxon>Spermatophyta</taxon>
        <taxon>Magnoliopsida</taxon>
        <taxon>eudicotyledons</taxon>
        <taxon>Gunneridae</taxon>
        <taxon>Pentapetalae</taxon>
        <taxon>asterids</taxon>
        <taxon>campanulids</taxon>
        <taxon>Apiales</taxon>
        <taxon>Apiaceae</taxon>
        <taxon>Apioideae</taxon>
        <taxon>apioid superclade</taxon>
        <taxon>Tordylieae</taxon>
        <taxon>Tordyliinae</taxon>
        <taxon>Heracleum</taxon>
    </lineage>
</organism>
<proteinExistence type="predicted"/>
<gene>
    <name evidence="2" type="ORF">POM88_040442</name>
</gene>
<feature type="compositionally biased region" description="Basic and acidic residues" evidence="1">
    <location>
        <begin position="1"/>
        <end position="10"/>
    </location>
</feature>
<evidence type="ECO:0000256" key="1">
    <source>
        <dbReference type="SAM" id="MobiDB-lite"/>
    </source>
</evidence>